<name>A0A0G0WZM4_UNCKA</name>
<dbReference type="PRINTS" id="PR00344">
    <property type="entry name" value="BCTRLSENSOR"/>
</dbReference>
<dbReference type="FunFam" id="3.30.565.10:FF:000006">
    <property type="entry name" value="Sensor histidine kinase WalK"/>
    <property type="match status" value="1"/>
</dbReference>
<protein>
    <recommendedName>
        <fullName evidence="3">histidine kinase</fullName>
        <ecNumber evidence="3">2.7.13.3</ecNumber>
    </recommendedName>
</protein>
<dbReference type="GO" id="GO:0000155">
    <property type="term" value="F:phosphorelay sensor kinase activity"/>
    <property type="evidence" value="ECO:0007669"/>
    <property type="project" value="InterPro"/>
</dbReference>
<keyword evidence="6" id="KW-0812">Transmembrane</keyword>
<comment type="subcellular location">
    <subcellularLocation>
        <location evidence="2">Membrane</location>
        <topology evidence="2">Multi-pass membrane protein</topology>
    </subcellularLocation>
</comment>
<dbReference type="SMART" id="SM00091">
    <property type="entry name" value="PAS"/>
    <property type="match status" value="2"/>
</dbReference>
<evidence type="ECO:0000256" key="7">
    <source>
        <dbReference type="ARBA" id="ARBA00022741"/>
    </source>
</evidence>
<evidence type="ECO:0000256" key="9">
    <source>
        <dbReference type="ARBA" id="ARBA00022840"/>
    </source>
</evidence>
<dbReference type="GO" id="GO:0005524">
    <property type="term" value="F:ATP binding"/>
    <property type="evidence" value="ECO:0007669"/>
    <property type="project" value="UniProtKB-KW"/>
</dbReference>
<dbReference type="GO" id="GO:0016020">
    <property type="term" value="C:membrane"/>
    <property type="evidence" value="ECO:0007669"/>
    <property type="project" value="UniProtKB-SubCell"/>
</dbReference>
<dbReference type="GO" id="GO:0030295">
    <property type="term" value="F:protein kinase activator activity"/>
    <property type="evidence" value="ECO:0007669"/>
    <property type="project" value="TreeGrafter"/>
</dbReference>
<dbReference type="CDD" id="cd00075">
    <property type="entry name" value="HATPase"/>
    <property type="match status" value="1"/>
</dbReference>
<dbReference type="InterPro" id="IPR035965">
    <property type="entry name" value="PAS-like_dom_sf"/>
</dbReference>
<dbReference type="Gene3D" id="1.10.287.130">
    <property type="match status" value="1"/>
</dbReference>
<keyword evidence="9" id="KW-0067">ATP-binding</keyword>
<comment type="catalytic activity">
    <reaction evidence="1">
        <text>ATP + protein L-histidine = ADP + protein N-phospho-L-histidine.</text>
        <dbReference type="EC" id="2.7.13.3"/>
    </reaction>
</comment>
<dbReference type="EC" id="2.7.13.3" evidence="3"/>
<dbReference type="SUPFAM" id="SSF55874">
    <property type="entry name" value="ATPase domain of HSP90 chaperone/DNA topoisomerase II/histidine kinase"/>
    <property type="match status" value="1"/>
</dbReference>
<organism evidence="16 17">
    <name type="scientific">candidate division WWE3 bacterium GW2011_GWB1_41_6</name>
    <dbReference type="NCBI Taxonomy" id="1619112"/>
    <lineage>
        <taxon>Bacteria</taxon>
        <taxon>Katanobacteria</taxon>
    </lineage>
</organism>
<reference evidence="16 17" key="1">
    <citation type="journal article" date="2015" name="Nature">
        <title>rRNA introns, odd ribosomes, and small enigmatic genomes across a large radiation of phyla.</title>
        <authorList>
            <person name="Brown C.T."/>
            <person name="Hug L.A."/>
            <person name="Thomas B.C."/>
            <person name="Sharon I."/>
            <person name="Castelle C.J."/>
            <person name="Singh A."/>
            <person name="Wilkins M.J."/>
            <person name="Williams K.H."/>
            <person name="Banfield J.F."/>
        </authorList>
    </citation>
    <scope>NUCLEOTIDE SEQUENCE [LARGE SCALE GENOMIC DNA]</scope>
</reference>
<evidence type="ECO:0000256" key="6">
    <source>
        <dbReference type="ARBA" id="ARBA00022692"/>
    </source>
</evidence>
<dbReference type="CDD" id="cd00082">
    <property type="entry name" value="HisKA"/>
    <property type="match status" value="1"/>
</dbReference>
<dbReference type="Gene3D" id="3.30.450.20">
    <property type="entry name" value="PAS domain"/>
    <property type="match status" value="2"/>
</dbReference>
<dbReference type="PROSITE" id="PS50113">
    <property type="entry name" value="PAC"/>
    <property type="match status" value="2"/>
</dbReference>
<dbReference type="InterPro" id="IPR004358">
    <property type="entry name" value="Sig_transdc_His_kin-like_C"/>
</dbReference>
<dbReference type="InterPro" id="IPR001610">
    <property type="entry name" value="PAC"/>
</dbReference>
<sequence length="487" mass="56482">MVLKKNYSHSDKIITKTFLDNSPDILIALDHTGTIRYVSSSVKTILGFSPEKYIGKKTLSFVHKQDIPALKEALISAHKSPKKFVILEYRVRNKKKEWRNFQLTARQIKNENGKILIFCVARDITDQKKAHEMREQAEQRFSTIFEHVALGLALFTFNGKLKFLEFNPAMEKMLGYSSKELLKMDVKDLSPKEDYNLDIKMFKELLKSQRDSYQIEKRYIRKDGSMFWGRLTVSTVRVDERTPRFLVSSVEDISESKKLEEQKRNFLSAIAHDLKTPLTTSQIVVQMLSKECKKYNPSPELMKQLKLLDNELHRLNRLVGDILDISRIETGKVYLRLEIVELCSFIESVVEGLKPLYPSSLIEYDMCNNYYVKIDKDRITQVMSNLINNAIKYSPADKPVTISVRRTKNNVTVYIKDRGVGIPKDKQKQIFTQFYQVNEQFSTGLGLGLYICKEIIRRHNGTIRLRSSEGKGSTFYFTLPVIVNKKL</sequence>
<evidence type="ECO:0000256" key="12">
    <source>
        <dbReference type="ARBA" id="ARBA00023136"/>
    </source>
</evidence>
<keyword evidence="11" id="KW-0902">Two-component regulatory system</keyword>
<feature type="domain" description="PAS" evidence="14">
    <location>
        <begin position="11"/>
        <end position="81"/>
    </location>
</feature>
<feature type="domain" description="PAC" evidence="15">
    <location>
        <begin position="213"/>
        <end position="265"/>
    </location>
</feature>
<dbReference type="Proteomes" id="UP000034163">
    <property type="component" value="Unassembled WGS sequence"/>
</dbReference>
<keyword evidence="5" id="KW-0808">Transferase</keyword>
<dbReference type="InterPro" id="IPR013656">
    <property type="entry name" value="PAS_4"/>
</dbReference>
<dbReference type="InterPro" id="IPR003594">
    <property type="entry name" value="HATPase_dom"/>
</dbReference>
<feature type="domain" description="Histidine kinase" evidence="13">
    <location>
        <begin position="269"/>
        <end position="483"/>
    </location>
</feature>
<keyword evidence="8" id="KW-0418">Kinase</keyword>
<keyword evidence="12" id="KW-0472">Membrane</keyword>
<dbReference type="InterPro" id="IPR000700">
    <property type="entry name" value="PAS-assoc_C"/>
</dbReference>
<dbReference type="NCBIfam" id="TIGR00229">
    <property type="entry name" value="sensory_box"/>
    <property type="match status" value="2"/>
</dbReference>
<evidence type="ECO:0000256" key="4">
    <source>
        <dbReference type="ARBA" id="ARBA00022553"/>
    </source>
</evidence>
<evidence type="ECO:0000256" key="11">
    <source>
        <dbReference type="ARBA" id="ARBA00023012"/>
    </source>
</evidence>
<dbReference type="SMART" id="SM00388">
    <property type="entry name" value="HisKA"/>
    <property type="match status" value="1"/>
</dbReference>
<dbReference type="InterPro" id="IPR036097">
    <property type="entry name" value="HisK_dim/P_sf"/>
</dbReference>
<dbReference type="PANTHER" id="PTHR42878:SF7">
    <property type="entry name" value="SENSOR HISTIDINE KINASE GLRK"/>
    <property type="match status" value="1"/>
</dbReference>
<dbReference type="Pfam" id="PF13426">
    <property type="entry name" value="PAS_9"/>
    <property type="match status" value="1"/>
</dbReference>
<evidence type="ECO:0000259" key="15">
    <source>
        <dbReference type="PROSITE" id="PS50113"/>
    </source>
</evidence>
<evidence type="ECO:0000313" key="16">
    <source>
        <dbReference type="EMBL" id="KKS17607.1"/>
    </source>
</evidence>
<keyword evidence="4" id="KW-0597">Phosphoprotein</keyword>
<dbReference type="SMART" id="SM00387">
    <property type="entry name" value="HATPase_c"/>
    <property type="match status" value="1"/>
</dbReference>
<proteinExistence type="predicted"/>
<dbReference type="CDD" id="cd00130">
    <property type="entry name" value="PAS"/>
    <property type="match status" value="2"/>
</dbReference>
<dbReference type="Pfam" id="PF00512">
    <property type="entry name" value="HisKA"/>
    <property type="match status" value="1"/>
</dbReference>
<dbReference type="InterPro" id="IPR036890">
    <property type="entry name" value="HATPase_C_sf"/>
</dbReference>
<evidence type="ECO:0000259" key="14">
    <source>
        <dbReference type="PROSITE" id="PS50112"/>
    </source>
</evidence>
<dbReference type="SUPFAM" id="SSF55785">
    <property type="entry name" value="PYP-like sensor domain (PAS domain)"/>
    <property type="match status" value="2"/>
</dbReference>
<evidence type="ECO:0000256" key="1">
    <source>
        <dbReference type="ARBA" id="ARBA00000085"/>
    </source>
</evidence>
<keyword evidence="10" id="KW-1133">Transmembrane helix</keyword>
<keyword evidence="7" id="KW-0547">Nucleotide-binding</keyword>
<dbReference type="InterPro" id="IPR050351">
    <property type="entry name" value="BphY/WalK/GraS-like"/>
</dbReference>
<dbReference type="InterPro" id="IPR003661">
    <property type="entry name" value="HisK_dim/P_dom"/>
</dbReference>
<dbReference type="AlphaFoldDB" id="A0A0G0WZM4"/>
<evidence type="ECO:0000256" key="5">
    <source>
        <dbReference type="ARBA" id="ARBA00022679"/>
    </source>
</evidence>
<evidence type="ECO:0000256" key="10">
    <source>
        <dbReference type="ARBA" id="ARBA00022989"/>
    </source>
</evidence>
<dbReference type="Pfam" id="PF08448">
    <property type="entry name" value="PAS_4"/>
    <property type="match status" value="1"/>
</dbReference>
<dbReference type="EMBL" id="LCBS01000001">
    <property type="protein sequence ID" value="KKS17607.1"/>
    <property type="molecule type" value="Genomic_DNA"/>
</dbReference>
<dbReference type="PANTHER" id="PTHR42878">
    <property type="entry name" value="TWO-COMPONENT HISTIDINE KINASE"/>
    <property type="match status" value="1"/>
</dbReference>
<evidence type="ECO:0000313" key="17">
    <source>
        <dbReference type="Proteomes" id="UP000034163"/>
    </source>
</evidence>
<dbReference type="SUPFAM" id="SSF47384">
    <property type="entry name" value="Homodimeric domain of signal transducing histidine kinase"/>
    <property type="match status" value="1"/>
</dbReference>
<dbReference type="PROSITE" id="PS50109">
    <property type="entry name" value="HIS_KIN"/>
    <property type="match status" value="1"/>
</dbReference>
<dbReference type="Gene3D" id="3.30.565.10">
    <property type="entry name" value="Histidine kinase-like ATPase, C-terminal domain"/>
    <property type="match status" value="1"/>
</dbReference>
<dbReference type="GO" id="GO:0000156">
    <property type="term" value="F:phosphorelay response regulator activity"/>
    <property type="evidence" value="ECO:0007669"/>
    <property type="project" value="TreeGrafter"/>
</dbReference>
<evidence type="ECO:0000259" key="13">
    <source>
        <dbReference type="PROSITE" id="PS50109"/>
    </source>
</evidence>
<feature type="domain" description="PAS" evidence="14">
    <location>
        <begin position="137"/>
        <end position="209"/>
    </location>
</feature>
<comment type="caution">
    <text evidence="16">The sequence shown here is derived from an EMBL/GenBank/DDBJ whole genome shotgun (WGS) entry which is preliminary data.</text>
</comment>
<dbReference type="Pfam" id="PF02518">
    <property type="entry name" value="HATPase_c"/>
    <property type="match status" value="1"/>
</dbReference>
<accession>A0A0G0WZM4</accession>
<evidence type="ECO:0000256" key="3">
    <source>
        <dbReference type="ARBA" id="ARBA00012438"/>
    </source>
</evidence>
<dbReference type="InterPro" id="IPR005467">
    <property type="entry name" value="His_kinase_dom"/>
</dbReference>
<dbReference type="SMART" id="SM00086">
    <property type="entry name" value="PAC"/>
    <property type="match status" value="2"/>
</dbReference>
<dbReference type="InterPro" id="IPR000014">
    <property type="entry name" value="PAS"/>
</dbReference>
<gene>
    <name evidence="16" type="ORF">UU72_C0001G0091</name>
</gene>
<evidence type="ECO:0000256" key="2">
    <source>
        <dbReference type="ARBA" id="ARBA00004141"/>
    </source>
</evidence>
<feature type="domain" description="PAC" evidence="15">
    <location>
        <begin position="85"/>
        <end position="136"/>
    </location>
</feature>
<dbReference type="GO" id="GO:0007234">
    <property type="term" value="P:osmosensory signaling via phosphorelay pathway"/>
    <property type="evidence" value="ECO:0007669"/>
    <property type="project" value="TreeGrafter"/>
</dbReference>
<dbReference type="PROSITE" id="PS50112">
    <property type="entry name" value="PAS"/>
    <property type="match status" value="2"/>
</dbReference>
<evidence type="ECO:0000256" key="8">
    <source>
        <dbReference type="ARBA" id="ARBA00022777"/>
    </source>
</evidence>